<protein>
    <recommendedName>
        <fullName evidence="4">SAUR-like auxin-responsive protein family</fullName>
    </recommendedName>
</protein>
<evidence type="ECO:0008006" key="4">
    <source>
        <dbReference type="Google" id="ProtNLM"/>
    </source>
</evidence>
<dbReference type="InterPro" id="IPR003676">
    <property type="entry name" value="SAUR_fam"/>
</dbReference>
<comment type="similarity">
    <text evidence="1">Belongs to the ARG7 family.</text>
</comment>
<dbReference type="Pfam" id="PF02519">
    <property type="entry name" value="Auxin_inducible"/>
    <property type="match status" value="1"/>
</dbReference>
<dbReference type="PANTHER" id="PTHR31374:SF119">
    <property type="entry name" value="SAUR-LIKE AUXIN-RESPONSIVE PROTEIN FAMILY"/>
    <property type="match status" value="1"/>
</dbReference>
<evidence type="ECO:0000313" key="3">
    <source>
        <dbReference type="Proteomes" id="UP000886885"/>
    </source>
</evidence>
<accession>A0A8X8AAC3</accession>
<organism evidence="2 3">
    <name type="scientific">Populus tomentosa</name>
    <name type="common">Chinese white poplar</name>
    <dbReference type="NCBI Taxonomy" id="118781"/>
    <lineage>
        <taxon>Eukaryota</taxon>
        <taxon>Viridiplantae</taxon>
        <taxon>Streptophyta</taxon>
        <taxon>Embryophyta</taxon>
        <taxon>Tracheophyta</taxon>
        <taxon>Spermatophyta</taxon>
        <taxon>Magnoliopsida</taxon>
        <taxon>eudicotyledons</taxon>
        <taxon>Gunneridae</taxon>
        <taxon>Pentapetalae</taxon>
        <taxon>rosids</taxon>
        <taxon>fabids</taxon>
        <taxon>Malpighiales</taxon>
        <taxon>Salicaceae</taxon>
        <taxon>Saliceae</taxon>
        <taxon>Populus</taxon>
    </lineage>
</organism>
<evidence type="ECO:0000256" key="1">
    <source>
        <dbReference type="ARBA" id="ARBA00006974"/>
    </source>
</evidence>
<reference evidence="2" key="1">
    <citation type="journal article" date="2020" name="bioRxiv">
        <title>Hybrid origin of Populus tomentosa Carr. identified through genome sequencing and phylogenomic analysis.</title>
        <authorList>
            <person name="An X."/>
            <person name="Gao K."/>
            <person name="Chen Z."/>
            <person name="Li J."/>
            <person name="Yang X."/>
            <person name="Yang X."/>
            <person name="Zhou J."/>
            <person name="Guo T."/>
            <person name="Zhao T."/>
            <person name="Huang S."/>
            <person name="Miao D."/>
            <person name="Khan W.U."/>
            <person name="Rao P."/>
            <person name="Ye M."/>
            <person name="Lei B."/>
            <person name="Liao W."/>
            <person name="Wang J."/>
            <person name="Ji L."/>
            <person name="Li Y."/>
            <person name="Guo B."/>
            <person name="Mustafa N.S."/>
            <person name="Li S."/>
            <person name="Yun Q."/>
            <person name="Keller S.R."/>
            <person name="Mao J."/>
            <person name="Zhang R."/>
            <person name="Strauss S.H."/>
        </authorList>
    </citation>
    <scope>NUCLEOTIDE SEQUENCE</scope>
    <source>
        <strain evidence="2">GM15</strain>
        <tissue evidence="2">Leaf</tissue>
    </source>
</reference>
<name>A0A8X8AAC3_POPTO</name>
<comment type="caution">
    <text evidence="2">The sequence shown here is derived from an EMBL/GenBank/DDBJ whole genome shotgun (WGS) entry which is preliminary data.</text>
</comment>
<dbReference type="OrthoDB" id="1624361at2759"/>
<proteinExistence type="inferred from homology"/>
<dbReference type="GO" id="GO:0009733">
    <property type="term" value="P:response to auxin"/>
    <property type="evidence" value="ECO:0007669"/>
    <property type="project" value="InterPro"/>
</dbReference>
<dbReference type="EMBL" id="JAAWWB010000003">
    <property type="protein sequence ID" value="KAG6785693.1"/>
    <property type="molecule type" value="Genomic_DNA"/>
</dbReference>
<evidence type="ECO:0000313" key="2">
    <source>
        <dbReference type="EMBL" id="KAG6785693.1"/>
    </source>
</evidence>
<sequence>MTAGLAKCAKIRHIVRLRQMLRRWRNKARMSANRIPSDVPAGHVAVCVGTGCRRFVVRATYLNHPIFKKLLVQAEEEFGFSNQGLLTIPCDENLFEEMIRCISRSENGKSDLFVNLEDLQRYCHVGVKNAKLDFWTDSRPLLHSDNSFWWYCNHGMVAFAVGLWGANGIKPRERKCSICSVSPDPTSAKAHNQEASAPLSTKPIWAEERKWKKRGLILIVYGGQNGVKFPALVTKMKRAQTLITGFIRAYVTIVNQTPSAGPVGTRDSRCKNGLDPDLDGHWEALLPAEILQPGLFIAFLQVGCELFTGGCHVNHVLHMQRPRLLAMTDPLTTLVNWSGKLGLVFI</sequence>
<dbReference type="AlphaFoldDB" id="A0A8X8AAC3"/>
<gene>
    <name evidence="2" type="ORF">POTOM_007270</name>
</gene>
<dbReference type="Proteomes" id="UP000886885">
    <property type="component" value="Chromosome 2A"/>
</dbReference>
<dbReference type="PANTHER" id="PTHR31374">
    <property type="entry name" value="AUXIN-INDUCED PROTEIN-LIKE-RELATED"/>
    <property type="match status" value="1"/>
</dbReference>
<keyword evidence="3" id="KW-1185">Reference proteome</keyword>